<evidence type="ECO:0000256" key="1">
    <source>
        <dbReference type="SAM" id="SignalP"/>
    </source>
</evidence>
<gene>
    <name evidence="2" type="ORF">EZH22_24125</name>
</gene>
<dbReference type="Proteomes" id="UP000596427">
    <property type="component" value="Chromosome"/>
</dbReference>
<keyword evidence="3" id="KW-1185">Reference proteome</keyword>
<reference evidence="2 3" key="1">
    <citation type="submission" date="2020-10" db="EMBL/GenBank/DDBJ databases">
        <title>Degradation of 1,4-Dioxane by Xanthobacter sp. YN2, via a Novel Group-2 Soluble Di-Iron Monooxygenase.</title>
        <authorList>
            <person name="Ma F."/>
            <person name="Wang Y."/>
            <person name="Yang J."/>
            <person name="Guo H."/>
            <person name="Su D."/>
            <person name="Yu L."/>
        </authorList>
    </citation>
    <scope>NUCLEOTIDE SEQUENCE [LARGE SCALE GENOMIC DNA]</scope>
    <source>
        <strain evidence="2 3">YN2</strain>
    </source>
</reference>
<proteinExistence type="predicted"/>
<accession>A0A974PMJ9</accession>
<name>A0A974PMJ9_9HYPH</name>
<dbReference type="EMBL" id="CP063362">
    <property type="protein sequence ID" value="QRG06051.1"/>
    <property type="molecule type" value="Genomic_DNA"/>
</dbReference>
<evidence type="ECO:0008006" key="4">
    <source>
        <dbReference type="Google" id="ProtNLM"/>
    </source>
</evidence>
<organism evidence="2 3">
    <name type="scientific">Xanthobacter dioxanivorans</name>
    <dbReference type="NCBI Taxonomy" id="2528964"/>
    <lineage>
        <taxon>Bacteria</taxon>
        <taxon>Pseudomonadati</taxon>
        <taxon>Pseudomonadota</taxon>
        <taxon>Alphaproteobacteria</taxon>
        <taxon>Hyphomicrobiales</taxon>
        <taxon>Xanthobacteraceae</taxon>
        <taxon>Xanthobacter</taxon>
    </lineage>
</organism>
<evidence type="ECO:0000313" key="2">
    <source>
        <dbReference type="EMBL" id="QRG06051.1"/>
    </source>
</evidence>
<dbReference type="AlphaFoldDB" id="A0A974PMJ9"/>
<dbReference type="KEGG" id="xdi:EZH22_24125"/>
<evidence type="ECO:0000313" key="3">
    <source>
        <dbReference type="Proteomes" id="UP000596427"/>
    </source>
</evidence>
<feature type="chain" id="PRO_5037362995" description="Secreted protein" evidence="1">
    <location>
        <begin position="21"/>
        <end position="685"/>
    </location>
</feature>
<dbReference type="RefSeq" id="WP_203192924.1">
    <property type="nucleotide sequence ID" value="NZ_CP063362.1"/>
</dbReference>
<feature type="signal peptide" evidence="1">
    <location>
        <begin position="1"/>
        <end position="20"/>
    </location>
</feature>
<sequence>MSLSALAVASLSTFASVANAAEDKPGIAPPNCTAPNDKECYKEIRIVNNTNATVYAIIQGSIQLTEAMNNCIGDVWLQRALANPTKCFPVKSDYYIYVNPKTGIKKGETASVMLPWWTKLDQVKDKAADEYVDWWRGARIYLFDDQTALNDSYTINSGNKGKQVFPVAGNGPSPKCAPASGTNKCVPAELGVYRIQPTIIGSAIRTQTPFQLNEWTFANVLSVSNGGTLIDLNVGYNVSNVDQLYLPVALAPIRPTNDVGFMGSVMGVDEFRKRLVAFTGANADQTNATKWPIYNNPINAQTKKRRYPNAGIRVPSTLTAFNYYMEPAFVDGDTKLPEIIPLSKPFDRTKLPTDFRAIEVNWQNCTTAPYTNCQPGMKDWYLPIKKAMDDSYKIYLAKCFKATSSPKFMRPDPPSMLPELETYMRFLHGWVPFRVDNVGAGGACTTAMVPDLPLTEQPPDKNGMAPVNYMTIQYDFDKFGTKGIQRFNPYSQLIHGKVADGYLDMSAYAFSIDDHESFQSFAGSGLILAVGGPTGLPLNKRVPQKLPPYYDWYTAAVTPGYLKGDTGWAAYGICSETADKEFPTEDGGVMGIDPRTAVAPCPITFKDKTGKLYKFKILKFSTAGTMPFQIWPQFTSTPANQFDPTVVSCTNPGDDWCKYIVERAQLKDPLKQNKPTFTLSTRKPN</sequence>
<protein>
    <recommendedName>
        <fullName evidence="4">Secreted protein</fullName>
    </recommendedName>
</protein>
<keyword evidence="1" id="KW-0732">Signal</keyword>